<dbReference type="Proteomes" id="UP000045175">
    <property type="component" value="Unassembled WGS sequence"/>
</dbReference>
<reference evidence="5 6" key="3">
    <citation type="submission" date="2014-12" db="EMBL/GenBank/DDBJ databases">
        <authorList>
            <person name="Jaenicke S."/>
        </authorList>
    </citation>
    <scope>NUCLEOTIDE SEQUENCE [LARGE SCALE GENOMIC DNA]</scope>
</reference>
<organism evidence="3 5">
    <name type="scientific">Helicobacter ailurogastricus</name>
    <dbReference type="NCBI Taxonomy" id="1578720"/>
    <lineage>
        <taxon>Bacteria</taxon>
        <taxon>Pseudomonadati</taxon>
        <taxon>Campylobacterota</taxon>
        <taxon>Epsilonproteobacteria</taxon>
        <taxon>Campylobacterales</taxon>
        <taxon>Helicobacteraceae</taxon>
        <taxon>Helicobacter</taxon>
    </lineage>
</organism>
<evidence type="ECO:0000313" key="5">
    <source>
        <dbReference type="Proteomes" id="UP000041394"/>
    </source>
</evidence>
<dbReference type="STRING" id="1578720.HAL011_10800"/>
<dbReference type="EMBL" id="CDML01000036">
    <property type="protein sequence ID" value="CRF41289.1"/>
    <property type="molecule type" value="Genomic_DNA"/>
</dbReference>
<dbReference type="Pfam" id="PF01856">
    <property type="entry name" value="HP_OMP"/>
    <property type="match status" value="1"/>
</dbReference>
<name>A0A0K2XER3_9HELI</name>
<evidence type="ECO:0000313" key="3">
    <source>
        <dbReference type="EMBL" id="CRF44581.1"/>
    </source>
</evidence>
<gene>
    <name evidence="1" type="ORF">HAL011_10800</name>
    <name evidence="2" type="ORF">HAL013_07550</name>
    <name evidence="3" type="ORF">HAL09_11720</name>
</gene>
<proteinExistence type="predicted"/>
<protein>
    <recommendedName>
        <fullName evidence="7">Outer membrane protein</fullName>
    </recommendedName>
</protein>
<dbReference type="OrthoDB" id="5328574at2"/>
<dbReference type="AlphaFoldDB" id="A0A0K2XER3"/>
<reference evidence="4" key="2">
    <citation type="submission" date="2014-12" db="EMBL/GenBank/DDBJ databases">
        <authorList>
            <person name="Smet A."/>
        </authorList>
    </citation>
    <scope>NUCLEOTIDE SEQUENCE [LARGE SCALE GENOMIC DNA]</scope>
</reference>
<evidence type="ECO:0000313" key="4">
    <source>
        <dbReference type="Proteomes" id="UP000038622"/>
    </source>
</evidence>
<evidence type="ECO:0000313" key="2">
    <source>
        <dbReference type="EMBL" id="CRF42561.1"/>
    </source>
</evidence>
<dbReference type="RefSeq" id="WP_053941184.1">
    <property type="nucleotide sequence ID" value="NZ_CDMH01000037.1"/>
</dbReference>
<dbReference type="Proteomes" id="UP000038622">
    <property type="component" value="Unassembled WGS sequence"/>
</dbReference>
<dbReference type="InterPro" id="IPR002718">
    <property type="entry name" value="OMP_Helicobacter"/>
</dbReference>
<keyword evidence="4" id="KW-1185">Reference proteome</keyword>
<dbReference type="EMBL" id="CDMN01000045">
    <property type="protein sequence ID" value="CRF44581.1"/>
    <property type="molecule type" value="Genomic_DNA"/>
</dbReference>
<sequence>MRKWALGVLGLVSFALGQQQALPKSQIFIGVTTGFSTFNVVKQPYNNAFLWGLKAGYQYNLNRFVSLRGQMDYIQTLKPTAFNTDVYSFFNIHMDMVNDFYRRKKFNFGTFVGLGFGYFQSAMSLHSSVDHLSFMGYNGVLDIGVGGTIAQKQRVELGIKIPFGQIQSTRPKPLAMDFYYWLVSYAYLF</sequence>
<evidence type="ECO:0008006" key="7">
    <source>
        <dbReference type="Google" id="ProtNLM"/>
    </source>
</evidence>
<evidence type="ECO:0000313" key="1">
    <source>
        <dbReference type="EMBL" id="CRF41289.1"/>
    </source>
</evidence>
<reference evidence="3" key="1">
    <citation type="submission" date="2014-12" db="EMBL/GenBank/DDBJ databases">
        <title>Whole genome sequences of four Staphylococcus schleiferi canine isolates.</title>
        <authorList>
            <person name="Misic A.M."/>
            <person name="Cain C."/>
            <person name="Morris D.O."/>
            <person name="Rankin S."/>
            <person name="Beiting D."/>
        </authorList>
    </citation>
    <scope>NUCLEOTIDE SEQUENCE</scope>
    <source>
        <strain evidence="1">ASB11</strain>
        <strain evidence="2">ASB13</strain>
        <strain evidence="3">ASB9</strain>
    </source>
</reference>
<accession>A0A0K2XER3</accession>
<dbReference type="Proteomes" id="UP000041394">
    <property type="component" value="Unassembled WGS sequence"/>
</dbReference>
<evidence type="ECO:0000313" key="6">
    <source>
        <dbReference type="Proteomes" id="UP000045175"/>
    </source>
</evidence>
<dbReference type="EMBL" id="CDMH01000037">
    <property type="protein sequence ID" value="CRF42561.1"/>
    <property type="molecule type" value="Genomic_DNA"/>
</dbReference>